<keyword evidence="2 3" id="KW-0012">Acyltransferase</keyword>
<dbReference type="PANTHER" id="PTHR43877">
    <property type="entry name" value="AMINOALKYLPHOSPHONATE N-ACETYLTRANSFERASE-RELATED-RELATED"/>
    <property type="match status" value="1"/>
</dbReference>
<dbReference type="Proteomes" id="UP000694287">
    <property type="component" value="Unassembled WGS sequence"/>
</dbReference>
<dbReference type="EC" id="2.3.1.189" evidence="3"/>
<name>A0ABS6UYA4_9PSEU</name>
<feature type="binding site" evidence="3">
    <location>
        <begin position="227"/>
        <end position="229"/>
    </location>
    <ligand>
        <name>acetyl-CoA</name>
        <dbReference type="ChEBI" id="CHEBI:57288"/>
        <label>2</label>
    </ligand>
</feature>
<reference evidence="5 6" key="1">
    <citation type="submission" date="2020-11" db="EMBL/GenBank/DDBJ databases">
        <title>Pseudonocardia abyssalis sp. nov. and Pseudonocardia oceani sp. nov., description and phylogenomic analysis of two novel actinomycetes isolated from the deep Southern Ocean.</title>
        <authorList>
            <person name="Parra J."/>
        </authorList>
    </citation>
    <scope>NUCLEOTIDE SEQUENCE [LARGE SCALE GENOMIC DNA]</scope>
    <source>
        <strain evidence="5 6">KRD-168</strain>
    </source>
</reference>
<protein>
    <recommendedName>
        <fullName evidence="3">Mycothiol acetyltransferase</fullName>
        <shortName evidence="3">MSH acetyltransferase</shortName>
        <ecNumber evidence="3">2.3.1.189</ecNumber>
    </recommendedName>
    <alternativeName>
        <fullName evidence="3">Mycothiol synthase</fullName>
    </alternativeName>
</protein>
<feature type="binding site" evidence="3">
    <location>
        <position position="36"/>
    </location>
    <ligand>
        <name>1D-myo-inositol 2-(L-cysteinylamino)-2-deoxy-alpha-D-glucopyranoside</name>
        <dbReference type="ChEBI" id="CHEBI:58887"/>
    </ligand>
</feature>
<dbReference type="EMBL" id="JADQDK010000001">
    <property type="protein sequence ID" value="MBW0136873.1"/>
    <property type="molecule type" value="Genomic_DNA"/>
</dbReference>
<feature type="binding site" evidence="3">
    <location>
        <position position="261"/>
    </location>
    <ligand>
        <name>1D-myo-inositol 2-(L-cysteinylamino)-2-deoxy-alpha-D-glucopyranoside</name>
        <dbReference type="ChEBI" id="CHEBI:58887"/>
    </ligand>
</feature>
<dbReference type="PROSITE" id="PS51186">
    <property type="entry name" value="GNAT"/>
    <property type="match status" value="2"/>
</dbReference>
<feature type="domain" description="N-acetyltransferase" evidence="4">
    <location>
        <begin position="4"/>
        <end position="134"/>
    </location>
</feature>
<dbReference type="PIRSF" id="PIRSF021524">
    <property type="entry name" value="MSH_acetyltransferase"/>
    <property type="match status" value="1"/>
</dbReference>
<dbReference type="RefSeq" id="WP_218604277.1">
    <property type="nucleotide sequence ID" value="NZ_JADQDJ010000205.1"/>
</dbReference>
<feature type="binding site" evidence="3">
    <location>
        <begin position="266"/>
        <end position="271"/>
    </location>
    <ligand>
        <name>acetyl-CoA</name>
        <dbReference type="ChEBI" id="CHEBI:57288"/>
        <label>2</label>
    </ligand>
</feature>
<dbReference type="HAMAP" id="MF_01698">
    <property type="entry name" value="MshD"/>
    <property type="match status" value="1"/>
</dbReference>
<comment type="similarity">
    <text evidence="3">Belongs to the acetyltransferase family. MshD subfamily.</text>
</comment>
<evidence type="ECO:0000313" key="5">
    <source>
        <dbReference type="EMBL" id="MBW0136873.1"/>
    </source>
</evidence>
<comment type="caution">
    <text evidence="3">Lacks conserved residue(s) required for the propagation of feature annotation.</text>
</comment>
<dbReference type="NCBIfam" id="TIGR03448">
    <property type="entry name" value="mycothiol_MshD"/>
    <property type="match status" value="1"/>
</dbReference>
<comment type="caution">
    <text evidence="5">The sequence shown here is derived from an EMBL/GenBank/DDBJ whole genome shotgun (WGS) entry which is preliminary data.</text>
</comment>
<accession>A0ABS6UYA4</accession>
<dbReference type="Pfam" id="PF00583">
    <property type="entry name" value="Acetyltransf_1"/>
    <property type="match status" value="2"/>
</dbReference>
<keyword evidence="1 3" id="KW-0808">Transferase</keyword>
<evidence type="ECO:0000256" key="3">
    <source>
        <dbReference type="HAMAP-Rule" id="MF_01698"/>
    </source>
</evidence>
<comment type="function">
    <text evidence="3">Catalyzes the transfer of acetyl from acetyl-CoA to desacetylmycothiol (Cys-GlcN-Ins) to form mycothiol.</text>
</comment>
<feature type="domain" description="N-acetyltransferase" evidence="4">
    <location>
        <begin position="146"/>
        <end position="295"/>
    </location>
</feature>
<dbReference type="InterPro" id="IPR050832">
    <property type="entry name" value="Bact_Acetyltransf"/>
</dbReference>
<dbReference type="CDD" id="cd04301">
    <property type="entry name" value="NAT_SF"/>
    <property type="match status" value="2"/>
</dbReference>
<feature type="binding site" evidence="3">
    <location>
        <position position="223"/>
    </location>
    <ligand>
        <name>1D-myo-inositol 2-(L-cysteinylamino)-2-deoxy-alpha-D-glucopyranoside</name>
        <dbReference type="ChEBI" id="CHEBI:58887"/>
    </ligand>
</feature>
<evidence type="ECO:0000256" key="2">
    <source>
        <dbReference type="ARBA" id="ARBA00023315"/>
    </source>
</evidence>
<organism evidence="5 6">
    <name type="scientific">Pseudonocardia abyssalis</name>
    <dbReference type="NCBI Taxonomy" id="2792008"/>
    <lineage>
        <taxon>Bacteria</taxon>
        <taxon>Bacillati</taxon>
        <taxon>Actinomycetota</taxon>
        <taxon>Actinomycetes</taxon>
        <taxon>Pseudonocardiales</taxon>
        <taxon>Pseudonocardiaceae</taxon>
        <taxon>Pseudonocardia</taxon>
    </lineage>
</organism>
<comment type="catalytic activity">
    <reaction evidence="3">
        <text>1D-myo-inositol 2-(L-cysteinylamino)-2-deoxy-alpha-D-glucopyranoside + acetyl-CoA = mycothiol + CoA + H(+)</text>
        <dbReference type="Rhea" id="RHEA:26172"/>
        <dbReference type="ChEBI" id="CHEBI:15378"/>
        <dbReference type="ChEBI" id="CHEBI:16768"/>
        <dbReference type="ChEBI" id="CHEBI:57287"/>
        <dbReference type="ChEBI" id="CHEBI:57288"/>
        <dbReference type="ChEBI" id="CHEBI:58887"/>
        <dbReference type="EC" id="2.3.1.189"/>
    </reaction>
</comment>
<feature type="binding site" evidence="3">
    <location>
        <begin position="72"/>
        <end position="74"/>
    </location>
    <ligand>
        <name>acetyl-CoA</name>
        <dbReference type="ChEBI" id="CHEBI:57288"/>
        <label>1</label>
    </ligand>
</feature>
<evidence type="ECO:0000313" key="6">
    <source>
        <dbReference type="Proteomes" id="UP000694287"/>
    </source>
</evidence>
<dbReference type="GO" id="GO:0035447">
    <property type="term" value="F:mycothiol synthase activity"/>
    <property type="evidence" value="ECO:0007669"/>
    <property type="project" value="UniProtKB-EC"/>
</dbReference>
<sequence>MIELEWRAGLDDDGVAVVRALASAAAAADGSAPLSDEVLLQLRSADAAHLFARDGAALVGFAHLDPEGGGELVVHPDHRRAGLGTRVARAMVERTGDAQLRVWAHGEHPGAVAIADALGFTRVRELWQMHLDLPDAPAAVAPPEGVTLRSFVVGADEDEFLRVNNAAFDWHPEQGGWGVEQVRAREAEPWFDAEGFLLAVDDDGRLRGYHWTKVHTEPEHIGEVYVLGVDPSAQGTGLGAVLTIAGLRHLHARGLRQVLLYVESDNDAAVRVYRRLGFTVRHSDVLFARNARIIT</sequence>
<proteinExistence type="inferred from homology"/>
<keyword evidence="6" id="KW-1185">Reference proteome</keyword>
<dbReference type="InterPro" id="IPR000182">
    <property type="entry name" value="GNAT_dom"/>
</dbReference>
<feature type="binding site" evidence="3">
    <location>
        <position position="213"/>
    </location>
    <ligand>
        <name>1D-myo-inositol 2-(L-cysteinylamino)-2-deoxy-alpha-D-glucopyranoside</name>
        <dbReference type="ChEBI" id="CHEBI:58887"/>
    </ligand>
</feature>
<comment type="subunit">
    <text evidence="3">Monomer.</text>
</comment>
<gene>
    <name evidence="3 5" type="primary">mshD</name>
    <name evidence="5" type="ORF">I4I81_21770</name>
</gene>
<evidence type="ECO:0000259" key="4">
    <source>
        <dbReference type="PROSITE" id="PS51186"/>
    </source>
</evidence>
<keyword evidence="3" id="KW-0677">Repeat</keyword>
<dbReference type="InterPro" id="IPR017813">
    <property type="entry name" value="Mycothiol_AcTrfase"/>
</dbReference>
<feature type="binding site" evidence="3">
    <location>
        <position position="173"/>
    </location>
    <ligand>
        <name>1D-myo-inositol 2-(L-cysteinylamino)-2-deoxy-alpha-D-glucopyranoside</name>
        <dbReference type="ChEBI" id="CHEBI:58887"/>
    </ligand>
</feature>
<evidence type="ECO:0000256" key="1">
    <source>
        <dbReference type="ARBA" id="ARBA00022679"/>
    </source>
</evidence>